<reference evidence="2" key="1">
    <citation type="submission" date="2016-04" db="EMBL/GenBank/DDBJ databases">
        <authorList>
            <person name="Lyu Z."/>
            <person name="Lyu W."/>
        </authorList>
    </citation>
    <scope>NUCLEOTIDE SEQUENCE [LARGE SCALE GENOMIC DNA]</scope>
    <source>
        <strain evidence="2">C44</strain>
    </source>
</reference>
<dbReference type="STRING" id="152268.A6K24_19695"/>
<dbReference type="Proteomes" id="UP000078534">
    <property type="component" value="Unassembled WGS sequence"/>
</dbReference>
<name>A0A179T1B4_9BACI</name>
<evidence type="ECO:0000313" key="1">
    <source>
        <dbReference type="EMBL" id="OAS87665.1"/>
    </source>
</evidence>
<dbReference type="RefSeq" id="WP_066329914.1">
    <property type="nucleotide sequence ID" value="NZ_LWSG01000008.1"/>
</dbReference>
<dbReference type="OrthoDB" id="2876840at2"/>
<evidence type="ECO:0008006" key="3">
    <source>
        <dbReference type="Google" id="ProtNLM"/>
    </source>
</evidence>
<organism evidence="1 2">
    <name type="scientific">Metabacillus litoralis</name>
    <dbReference type="NCBI Taxonomy" id="152268"/>
    <lineage>
        <taxon>Bacteria</taxon>
        <taxon>Bacillati</taxon>
        <taxon>Bacillota</taxon>
        <taxon>Bacilli</taxon>
        <taxon>Bacillales</taxon>
        <taxon>Bacillaceae</taxon>
        <taxon>Metabacillus</taxon>
    </lineage>
</organism>
<evidence type="ECO:0000313" key="2">
    <source>
        <dbReference type="Proteomes" id="UP000078534"/>
    </source>
</evidence>
<protein>
    <recommendedName>
        <fullName evidence="3">DUF2553 family protein</fullName>
    </recommendedName>
</protein>
<keyword evidence="2" id="KW-1185">Reference proteome</keyword>
<dbReference type="EMBL" id="LWSG01000008">
    <property type="protein sequence ID" value="OAS87665.1"/>
    <property type="molecule type" value="Genomic_DNA"/>
</dbReference>
<comment type="caution">
    <text evidence="1">The sequence shown here is derived from an EMBL/GenBank/DDBJ whole genome shotgun (WGS) entry which is preliminary data.</text>
</comment>
<dbReference type="InterPro" id="IPR020140">
    <property type="entry name" value="Uncharacterised_YusG"/>
</dbReference>
<gene>
    <name evidence="1" type="ORF">A6K24_19695</name>
</gene>
<accession>A0A179T1B4</accession>
<proteinExistence type="predicted"/>
<dbReference type="Pfam" id="PF10830">
    <property type="entry name" value="DUF2553"/>
    <property type="match status" value="1"/>
</dbReference>
<dbReference type="AlphaFoldDB" id="A0A179T1B4"/>
<sequence length="78" mass="9168">MSFEKQRLDITDRVVGKFTDGQLNLYLEKEMIGQMVSENNYDLKTGYEFNNSRFYQFADVITGSDQKYVDCDDENGWC</sequence>